<dbReference type="RefSeq" id="WP_057816148.1">
    <property type="nucleotide sequence ID" value="NZ_CP031598.1"/>
</dbReference>
<dbReference type="SUPFAM" id="SSF46689">
    <property type="entry name" value="Homeodomain-like"/>
    <property type="match status" value="1"/>
</dbReference>
<proteinExistence type="predicted"/>
<dbReference type="PRINTS" id="PR01590">
    <property type="entry name" value="HTHFIS"/>
</dbReference>
<dbReference type="Pfam" id="PF25601">
    <property type="entry name" value="AAA_lid_14"/>
    <property type="match status" value="1"/>
</dbReference>
<dbReference type="Gene3D" id="3.40.50.300">
    <property type="entry name" value="P-loop containing nucleotide triphosphate hydrolases"/>
    <property type="match status" value="1"/>
</dbReference>
<reference evidence="14 16" key="1">
    <citation type="submission" date="2015-04" db="EMBL/GenBank/DDBJ databases">
        <title>The draft genome sequence of Roseovarius indicus B108T.</title>
        <authorList>
            <person name="Li G."/>
            <person name="Lai Q."/>
            <person name="Shao Z."/>
            <person name="Yan P."/>
        </authorList>
    </citation>
    <scope>NUCLEOTIDE SEQUENCE [LARGE SCALE GENOMIC DNA]</scope>
    <source>
        <strain evidence="14 16">B108</strain>
    </source>
</reference>
<dbReference type="SMART" id="SM00448">
    <property type="entry name" value="REC"/>
    <property type="match status" value="1"/>
</dbReference>
<dbReference type="GO" id="GO:0043565">
    <property type="term" value="F:sequence-specific DNA binding"/>
    <property type="evidence" value="ECO:0007669"/>
    <property type="project" value="InterPro"/>
</dbReference>
<dbReference type="KEGG" id="rid:RIdsm_02933"/>
<dbReference type="AlphaFoldDB" id="A0A0T5P9R6"/>
<keyword evidence="5" id="KW-0547">Nucleotide-binding</keyword>
<dbReference type="InterPro" id="IPR001789">
    <property type="entry name" value="Sig_transdc_resp-reg_receiver"/>
</dbReference>
<dbReference type="Pfam" id="PF02954">
    <property type="entry name" value="HTH_8"/>
    <property type="match status" value="1"/>
</dbReference>
<dbReference type="Proteomes" id="UP000325785">
    <property type="component" value="Chromosome"/>
</dbReference>
<dbReference type="CDD" id="cd17550">
    <property type="entry name" value="REC_NtrX-like"/>
    <property type="match status" value="1"/>
</dbReference>
<comment type="subunit">
    <text evidence="2">Interacts with sigma-54.</text>
</comment>
<evidence type="ECO:0000256" key="4">
    <source>
        <dbReference type="ARBA" id="ARBA00022553"/>
    </source>
</evidence>
<dbReference type="PROSITE" id="PS50110">
    <property type="entry name" value="RESPONSE_REGULATORY"/>
    <property type="match status" value="1"/>
</dbReference>
<keyword evidence="10" id="KW-0804">Transcription</keyword>
<dbReference type="InterPro" id="IPR058031">
    <property type="entry name" value="AAA_lid_NorR"/>
</dbReference>
<dbReference type="InterPro" id="IPR003593">
    <property type="entry name" value="AAA+_ATPase"/>
</dbReference>
<dbReference type="PROSITE" id="PS50045">
    <property type="entry name" value="SIGMA54_INTERACT_4"/>
    <property type="match status" value="1"/>
</dbReference>
<evidence type="ECO:0000313" key="16">
    <source>
        <dbReference type="Proteomes" id="UP000051401"/>
    </source>
</evidence>
<evidence type="ECO:0000256" key="10">
    <source>
        <dbReference type="ARBA" id="ARBA00023163"/>
    </source>
</evidence>
<evidence type="ECO:0000256" key="9">
    <source>
        <dbReference type="ARBA" id="ARBA00023159"/>
    </source>
</evidence>
<dbReference type="PATRIC" id="fig|540747.5.peg.5107"/>
<dbReference type="Gene3D" id="1.10.10.60">
    <property type="entry name" value="Homeodomain-like"/>
    <property type="match status" value="1"/>
</dbReference>
<keyword evidence="7" id="KW-0902">Two-component regulatory system</keyword>
<dbReference type="InterPro" id="IPR011006">
    <property type="entry name" value="CheY-like_superfamily"/>
</dbReference>
<dbReference type="Proteomes" id="UP000051401">
    <property type="component" value="Unassembled WGS sequence"/>
</dbReference>
<dbReference type="InterPro" id="IPR002078">
    <property type="entry name" value="Sigma_54_int"/>
</dbReference>
<evidence type="ECO:0000256" key="8">
    <source>
        <dbReference type="ARBA" id="ARBA00023015"/>
    </source>
</evidence>
<dbReference type="FunFam" id="3.40.50.300:FF:000006">
    <property type="entry name" value="DNA-binding transcriptional regulator NtrC"/>
    <property type="match status" value="1"/>
</dbReference>
<evidence type="ECO:0000259" key="12">
    <source>
        <dbReference type="PROSITE" id="PS50045"/>
    </source>
</evidence>
<sequence>MSDILIVDDERDIRELISDILEDEGFTTRLAGNSDEAMASIGQEPPALLILDIWLKDSNMDGIDILKTVKRDYPDVPVVIISGHGNIEIAVAAIKQGAYDFIEKPFNIDQLLVVIRRGMETSRLRRENIALKRRGAEPSEMLGQSPAFRTLVSQLDKVTKSNGRVMLTGPAGSGKELAARYIHAHSNRAEGPFVSVSCASIEPERMEEVLFGRESDERGVEPGLLEEANGGVIYFDEVADMPLGTQSKILRVLVDQTFLRVGGSDKVQVDLRVISSTSRNLEAQIAADRFRRELYHRLNVVPITVPSLEERREDVPELARHFIEVLNREQGLPLRKISGEASALLQTMSWPGNVRQLRNVIERVLILGDSSGEIESKELPGETQAPAEEGRVVLSGTVATMPLREAREAFEREYLLTQINRFGGNISRTAEFVGMERSALHRKLKSLGVVTGNKGVKQSETEDAG</sequence>
<keyword evidence="9" id="KW-0010">Activator</keyword>
<accession>A0A0T5P9R6</accession>
<evidence type="ECO:0000313" key="14">
    <source>
        <dbReference type="EMBL" id="KRS18050.1"/>
    </source>
</evidence>
<dbReference type="SMART" id="SM00382">
    <property type="entry name" value="AAA"/>
    <property type="match status" value="1"/>
</dbReference>
<dbReference type="OrthoDB" id="9805953at2"/>
<dbReference type="InterPro" id="IPR002197">
    <property type="entry name" value="HTH_Fis"/>
</dbReference>
<gene>
    <name evidence="15" type="primary">glnG</name>
    <name evidence="15" type="ORF">RIdsm_02933</name>
    <name evidence="14" type="ORF">XM52_10910</name>
</gene>
<dbReference type="PROSITE" id="PS00688">
    <property type="entry name" value="SIGMA54_INTERACT_3"/>
    <property type="match status" value="1"/>
</dbReference>
<dbReference type="InterPro" id="IPR025944">
    <property type="entry name" value="Sigma_54_int_dom_CS"/>
</dbReference>
<evidence type="ECO:0000259" key="13">
    <source>
        <dbReference type="PROSITE" id="PS50110"/>
    </source>
</evidence>
<dbReference type="InterPro" id="IPR009057">
    <property type="entry name" value="Homeodomain-like_sf"/>
</dbReference>
<dbReference type="FunFam" id="3.40.50.2300:FF:000018">
    <property type="entry name" value="DNA-binding transcriptional regulator NtrC"/>
    <property type="match status" value="1"/>
</dbReference>
<dbReference type="PANTHER" id="PTHR32071:SF17">
    <property type="entry name" value="TRANSCRIPTIONAL REGULATOR (NTRC FAMILY)"/>
    <property type="match status" value="1"/>
</dbReference>
<organism evidence="14 16">
    <name type="scientific">Roseovarius indicus</name>
    <dbReference type="NCBI Taxonomy" id="540747"/>
    <lineage>
        <taxon>Bacteria</taxon>
        <taxon>Pseudomonadati</taxon>
        <taxon>Pseudomonadota</taxon>
        <taxon>Alphaproteobacteria</taxon>
        <taxon>Rhodobacterales</taxon>
        <taxon>Roseobacteraceae</taxon>
        <taxon>Roseovarius</taxon>
    </lineage>
</organism>
<evidence type="ECO:0000256" key="1">
    <source>
        <dbReference type="ARBA" id="ARBA00002167"/>
    </source>
</evidence>
<name>A0A0T5P9R6_9RHOB</name>
<evidence type="ECO:0000256" key="11">
    <source>
        <dbReference type="PROSITE-ProRule" id="PRU00169"/>
    </source>
</evidence>
<dbReference type="Pfam" id="PF00158">
    <property type="entry name" value="Sigma54_activat"/>
    <property type="match status" value="1"/>
</dbReference>
<dbReference type="Gene3D" id="1.10.8.60">
    <property type="match status" value="1"/>
</dbReference>
<dbReference type="SUPFAM" id="SSF52540">
    <property type="entry name" value="P-loop containing nucleoside triphosphate hydrolases"/>
    <property type="match status" value="1"/>
</dbReference>
<protein>
    <recommendedName>
        <fullName evidence="3">Nif-specific regulatory protein</fullName>
    </recommendedName>
</protein>
<evidence type="ECO:0000313" key="17">
    <source>
        <dbReference type="Proteomes" id="UP000325785"/>
    </source>
</evidence>
<keyword evidence="16" id="KW-1185">Reference proteome</keyword>
<dbReference type="EMBL" id="LAXI01000005">
    <property type="protein sequence ID" value="KRS18050.1"/>
    <property type="molecule type" value="Genomic_DNA"/>
</dbReference>
<dbReference type="SUPFAM" id="SSF52172">
    <property type="entry name" value="CheY-like"/>
    <property type="match status" value="1"/>
</dbReference>
<dbReference type="FunFam" id="1.10.10.60:FF:000165">
    <property type="entry name" value="Two-component system nitrogen regulation response regulator NtrX"/>
    <property type="match status" value="1"/>
</dbReference>
<evidence type="ECO:0000313" key="15">
    <source>
        <dbReference type="EMBL" id="QEW27123.1"/>
    </source>
</evidence>
<evidence type="ECO:0000256" key="7">
    <source>
        <dbReference type="ARBA" id="ARBA00023012"/>
    </source>
</evidence>
<feature type="domain" description="Sigma-54 factor interaction" evidence="12">
    <location>
        <begin position="141"/>
        <end position="366"/>
    </location>
</feature>
<dbReference type="GO" id="GO:0005524">
    <property type="term" value="F:ATP binding"/>
    <property type="evidence" value="ECO:0007669"/>
    <property type="project" value="UniProtKB-KW"/>
</dbReference>
<evidence type="ECO:0000256" key="2">
    <source>
        <dbReference type="ARBA" id="ARBA00011135"/>
    </source>
</evidence>
<reference evidence="15 17" key="2">
    <citation type="submission" date="2018-08" db="EMBL/GenBank/DDBJ databases">
        <title>Genetic Globetrotter - A new plasmid hitch-hiking vast phylogenetic and geographic distances.</title>
        <authorList>
            <person name="Vollmers J."/>
            <person name="Petersen J."/>
        </authorList>
    </citation>
    <scope>NUCLEOTIDE SEQUENCE [LARGE SCALE GENOMIC DNA]</scope>
    <source>
        <strain evidence="15 17">DSM 26383</strain>
    </source>
</reference>
<evidence type="ECO:0000256" key="5">
    <source>
        <dbReference type="ARBA" id="ARBA00022741"/>
    </source>
</evidence>
<dbReference type="GO" id="GO:0006355">
    <property type="term" value="P:regulation of DNA-templated transcription"/>
    <property type="evidence" value="ECO:0007669"/>
    <property type="project" value="InterPro"/>
</dbReference>
<comment type="function">
    <text evidence="1">Required for activation of most nif operons, which are directly involved in nitrogen fixation.</text>
</comment>
<keyword evidence="4 11" id="KW-0597">Phosphoprotein</keyword>
<dbReference type="PANTHER" id="PTHR32071">
    <property type="entry name" value="TRANSCRIPTIONAL REGULATORY PROTEIN"/>
    <property type="match status" value="1"/>
</dbReference>
<keyword evidence="8" id="KW-0805">Transcription regulation</keyword>
<dbReference type="Pfam" id="PF00072">
    <property type="entry name" value="Response_reg"/>
    <property type="match status" value="1"/>
</dbReference>
<evidence type="ECO:0000256" key="3">
    <source>
        <dbReference type="ARBA" id="ARBA00015308"/>
    </source>
</evidence>
<feature type="domain" description="Response regulatory" evidence="13">
    <location>
        <begin position="3"/>
        <end position="119"/>
    </location>
</feature>
<dbReference type="STRING" id="540747.SAMN04488031_101412"/>
<dbReference type="GO" id="GO:0000160">
    <property type="term" value="P:phosphorelay signal transduction system"/>
    <property type="evidence" value="ECO:0007669"/>
    <property type="project" value="UniProtKB-KW"/>
</dbReference>
<dbReference type="InterPro" id="IPR027417">
    <property type="entry name" value="P-loop_NTPase"/>
</dbReference>
<dbReference type="CDD" id="cd00009">
    <property type="entry name" value="AAA"/>
    <property type="match status" value="1"/>
</dbReference>
<dbReference type="EMBL" id="CP031598">
    <property type="protein sequence ID" value="QEW27123.1"/>
    <property type="molecule type" value="Genomic_DNA"/>
</dbReference>
<dbReference type="Gene3D" id="3.40.50.2300">
    <property type="match status" value="1"/>
</dbReference>
<feature type="modified residue" description="4-aspartylphosphate" evidence="11">
    <location>
        <position position="52"/>
    </location>
</feature>
<keyword evidence="6" id="KW-0067">ATP-binding</keyword>
<evidence type="ECO:0000256" key="6">
    <source>
        <dbReference type="ARBA" id="ARBA00022840"/>
    </source>
</evidence>